<dbReference type="AlphaFoldDB" id="A0A2C6KZ73"/>
<keyword evidence="1" id="KW-0472">Membrane</keyword>
<evidence type="ECO:0008006" key="4">
    <source>
        <dbReference type="Google" id="ProtNLM"/>
    </source>
</evidence>
<protein>
    <recommendedName>
        <fullName evidence="4">Transmembrane protein</fullName>
    </recommendedName>
</protein>
<proteinExistence type="predicted"/>
<dbReference type="VEuPathDB" id="ToxoDB:CSUI_004799"/>
<reference evidence="2 3" key="1">
    <citation type="journal article" date="2017" name="Int. J. Parasitol.">
        <title>The genome of the protozoan parasite Cystoisospora suis and a reverse vaccinology approach to identify vaccine candidates.</title>
        <authorList>
            <person name="Palmieri N."/>
            <person name="Shrestha A."/>
            <person name="Ruttkowski B."/>
            <person name="Beck T."/>
            <person name="Vogl C."/>
            <person name="Tomley F."/>
            <person name="Blake D.P."/>
            <person name="Joachim A."/>
        </authorList>
    </citation>
    <scope>NUCLEOTIDE SEQUENCE [LARGE SCALE GENOMIC DNA]</scope>
    <source>
        <strain evidence="2 3">Wien I</strain>
    </source>
</reference>
<sequence length="146" mass="16681">MRIEGEVRKELFVSSFSSIFSCVYLYVDDIPVSLMCRLTREVYVHPKRKGKEEKEGRGEVRKEERSTHAMALAPAAGELVCMRAPCVVSKSFLLRHLTFYFLFSLSLRSVYRLLQILFCSIVVASKPFLFLSCLEAAPGGMSMFFF</sequence>
<evidence type="ECO:0000313" key="2">
    <source>
        <dbReference type="EMBL" id="PHJ21358.1"/>
    </source>
</evidence>
<keyword evidence="1" id="KW-1133">Transmembrane helix</keyword>
<accession>A0A2C6KZ73</accession>
<dbReference type="PROSITE" id="PS51257">
    <property type="entry name" value="PROKAR_LIPOPROTEIN"/>
    <property type="match status" value="1"/>
</dbReference>
<dbReference type="GeneID" id="94428194"/>
<dbReference type="Proteomes" id="UP000221165">
    <property type="component" value="Unassembled WGS sequence"/>
</dbReference>
<comment type="caution">
    <text evidence="2">The sequence shown here is derived from an EMBL/GenBank/DDBJ whole genome shotgun (WGS) entry which is preliminary data.</text>
</comment>
<keyword evidence="3" id="KW-1185">Reference proteome</keyword>
<evidence type="ECO:0000256" key="1">
    <source>
        <dbReference type="SAM" id="Phobius"/>
    </source>
</evidence>
<evidence type="ECO:0000313" key="3">
    <source>
        <dbReference type="Proteomes" id="UP000221165"/>
    </source>
</evidence>
<organism evidence="2 3">
    <name type="scientific">Cystoisospora suis</name>
    <dbReference type="NCBI Taxonomy" id="483139"/>
    <lineage>
        <taxon>Eukaryota</taxon>
        <taxon>Sar</taxon>
        <taxon>Alveolata</taxon>
        <taxon>Apicomplexa</taxon>
        <taxon>Conoidasida</taxon>
        <taxon>Coccidia</taxon>
        <taxon>Eucoccidiorida</taxon>
        <taxon>Eimeriorina</taxon>
        <taxon>Sarcocystidae</taxon>
        <taxon>Cystoisospora</taxon>
    </lineage>
</organism>
<keyword evidence="1" id="KW-0812">Transmembrane</keyword>
<gene>
    <name evidence="2" type="ORF">CSUI_004799</name>
</gene>
<dbReference type="EMBL" id="MIGC01002275">
    <property type="protein sequence ID" value="PHJ21358.1"/>
    <property type="molecule type" value="Genomic_DNA"/>
</dbReference>
<feature type="transmembrane region" description="Helical" evidence="1">
    <location>
        <begin position="113"/>
        <end position="134"/>
    </location>
</feature>
<name>A0A2C6KZ73_9APIC</name>
<dbReference type="RefSeq" id="XP_067923041.1">
    <property type="nucleotide sequence ID" value="XM_068064983.1"/>
</dbReference>